<accession>A0ACA9Y9D0</accession>
<reference evidence="1" key="1">
    <citation type="submission" date="2022-06" db="EMBL/GenBank/DDBJ databases">
        <authorList>
            <person name="Legras J.-L."/>
            <person name="Devillers H."/>
            <person name="Grondin C."/>
        </authorList>
    </citation>
    <scope>NUCLEOTIDE SEQUENCE</scope>
    <source>
        <strain evidence="1">CLIB 1444</strain>
    </source>
</reference>
<dbReference type="Proteomes" id="UP001152531">
    <property type="component" value="Unassembled WGS sequence"/>
</dbReference>
<name>A0ACA9Y9D0_9ASCO</name>
<dbReference type="EMBL" id="CALSDN010000006">
    <property type="protein sequence ID" value="CAH6721360.1"/>
    <property type="molecule type" value="Genomic_DNA"/>
</dbReference>
<organism evidence="1 2">
    <name type="scientific">[Candida] jaroonii</name>
    <dbReference type="NCBI Taxonomy" id="467808"/>
    <lineage>
        <taxon>Eukaryota</taxon>
        <taxon>Fungi</taxon>
        <taxon>Dikarya</taxon>
        <taxon>Ascomycota</taxon>
        <taxon>Saccharomycotina</taxon>
        <taxon>Pichiomycetes</taxon>
        <taxon>Debaryomycetaceae</taxon>
        <taxon>Yamadazyma</taxon>
    </lineage>
</organism>
<keyword evidence="2" id="KW-1185">Reference proteome</keyword>
<evidence type="ECO:0000313" key="2">
    <source>
        <dbReference type="Proteomes" id="UP001152531"/>
    </source>
</evidence>
<comment type="caution">
    <text evidence="1">The sequence shown here is derived from an EMBL/GenBank/DDBJ whole genome shotgun (WGS) entry which is preliminary data.</text>
</comment>
<gene>
    <name evidence="1" type="ORF">CLIB1444_06S00386</name>
</gene>
<proteinExistence type="predicted"/>
<evidence type="ECO:0000313" key="1">
    <source>
        <dbReference type="EMBL" id="CAH6721360.1"/>
    </source>
</evidence>
<sequence>MSGFLKVEGTKIVNSNGPVILTGAANGGHLNMENFITGYPGHESEHKKVIEKKIGKEKFEYFFDKFYEYFWTEEDAKLYQSLGLNCLRIPFNYHHFLDDEGDLFEINPKGFEKLDRIIDSCAKYGIYTILDLHTAPGGQSQGWHCDSKIHFALFWEFKVFQDAIVNLWGKIAEYYKDNQWVAGYNPLNEPAVSNHSKLIEFYNRIEKCIRLVDPYHILYLDANTYAVDFSHFPEKPYPNTVYAIHDYSTFGFPNTTGKLYQGTEEEKLKLKTQYEGKIEFMKKHNVPVWNGEWGPVYDSEIRGDKNPDVTNKARYAVLKDQLEVYKTGDPSGDNTPISWSIWLYKDIGYQGLTYVSPKSKWFEVFGDWLIKKNKLMLDRWGKVLNEDDKYYKALAEHMEKNIPEKYHRALYPRHHSIYTYITRVCREMLFSQYCQHEYAELFENLSFEELDELAGSFKLENCLQRHELNDILKTYHHG</sequence>
<protein>
    <submittedName>
        <fullName evidence="1">Beta-xylosidase</fullName>
    </submittedName>
</protein>